<comment type="subcellular location">
    <subcellularLocation>
        <location evidence="1 7">Cell membrane</location>
        <topology evidence="1 7">Multi-pass membrane protein</topology>
    </subcellularLocation>
</comment>
<sequence length="283" mass="29716">MRILRRVMGTPSGCFAVCVFALVAGAALVSFVWLPQDPNAASASRLWLPPHGEHWLGTDGSGRDIASRLIAGSRVSLGVALGTGLLASIIGFALALPGGLGNRPVREVVAVSIDVLVAFPTILLAIMLTAVFGSGIPIVIISLGVAFGVSIGRVLRAELRQVAEADFVLAARVAGLSKSRILIRHLIPSVRPVFVVQLTLSMGTAVLAEASLSYLGFGAPKAVPSWGVMLSETQRYISIYPETVLWPGLAITLLVLAFFLFGDALRDALDVRAPADETAEVMP</sequence>
<dbReference type="InterPro" id="IPR050366">
    <property type="entry name" value="BP-dependent_transpt_permease"/>
</dbReference>
<name>A0A7G9S6G6_9MICO</name>
<dbReference type="PANTHER" id="PTHR43386">
    <property type="entry name" value="OLIGOPEPTIDE TRANSPORT SYSTEM PERMEASE PROTEIN APPC"/>
    <property type="match status" value="1"/>
</dbReference>
<evidence type="ECO:0000256" key="2">
    <source>
        <dbReference type="ARBA" id="ARBA00022448"/>
    </source>
</evidence>
<dbReference type="RefSeq" id="WP_187555908.1">
    <property type="nucleotide sequence ID" value="NZ_CP060716.1"/>
</dbReference>
<feature type="transmembrane region" description="Helical" evidence="7">
    <location>
        <begin position="75"/>
        <end position="96"/>
    </location>
</feature>
<keyword evidence="4 7" id="KW-0812">Transmembrane</keyword>
<dbReference type="SUPFAM" id="SSF161098">
    <property type="entry name" value="MetI-like"/>
    <property type="match status" value="1"/>
</dbReference>
<keyword evidence="3" id="KW-1003">Cell membrane</keyword>
<evidence type="ECO:0000256" key="5">
    <source>
        <dbReference type="ARBA" id="ARBA00022989"/>
    </source>
</evidence>
<proteinExistence type="inferred from homology"/>
<dbReference type="AlphaFoldDB" id="A0A7G9S6G6"/>
<dbReference type="Gene3D" id="1.10.3720.10">
    <property type="entry name" value="MetI-like"/>
    <property type="match status" value="1"/>
</dbReference>
<dbReference type="EMBL" id="CP060716">
    <property type="protein sequence ID" value="QNN63441.1"/>
    <property type="molecule type" value="Genomic_DNA"/>
</dbReference>
<reference evidence="9 10" key="1">
    <citation type="submission" date="2020-08" db="EMBL/GenBank/DDBJ databases">
        <title>Genome sequence of Leucobacter denitrificans KACC 14055T.</title>
        <authorList>
            <person name="Hyun D.-W."/>
            <person name="Bae J.-W."/>
        </authorList>
    </citation>
    <scope>NUCLEOTIDE SEQUENCE [LARGE SCALE GENOMIC DNA]</scope>
    <source>
        <strain evidence="9 10">KACC 14055</strain>
    </source>
</reference>
<protein>
    <submittedName>
        <fullName evidence="9">ABC transporter permease</fullName>
    </submittedName>
</protein>
<dbReference type="PROSITE" id="PS50928">
    <property type="entry name" value="ABC_TM1"/>
    <property type="match status" value="1"/>
</dbReference>
<feature type="transmembrane region" description="Helical" evidence="7">
    <location>
        <begin position="108"/>
        <end position="130"/>
    </location>
</feature>
<dbReference type="GO" id="GO:0005886">
    <property type="term" value="C:plasma membrane"/>
    <property type="evidence" value="ECO:0007669"/>
    <property type="project" value="UniProtKB-SubCell"/>
</dbReference>
<dbReference type="Pfam" id="PF00528">
    <property type="entry name" value="BPD_transp_1"/>
    <property type="match status" value="1"/>
</dbReference>
<evidence type="ECO:0000256" key="1">
    <source>
        <dbReference type="ARBA" id="ARBA00004651"/>
    </source>
</evidence>
<evidence type="ECO:0000256" key="3">
    <source>
        <dbReference type="ARBA" id="ARBA00022475"/>
    </source>
</evidence>
<evidence type="ECO:0000313" key="10">
    <source>
        <dbReference type="Proteomes" id="UP000515934"/>
    </source>
</evidence>
<feature type="transmembrane region" description="Helical" evidence="7">
    <location>
        <begin position="244"/>
        <end position="262"/>
    </location>
</feature>
<organism evidence="9 10">
    <name type="scientific">Leucobacter denitrificans</name>
    <dbReference type="NCBI Taxonomy" id="683042"/>
    <lineage>
        <taxon>Bacteria</taxon>
        <taxon>Bacillati</taxon>
        <taxon>Actinomycetota</taxon>
        <taxon>Actinomycetes</taxon>
        <taxon>Micrococcales</taxon>
        <taxon>Microbacteriaceae</taxon>
        <taxon>Leucobacter</taxon>
    </lineage>
</organism>
<gene>
    <name evidence="9" type="ORF">H9L06_03740</name>
</gene>
<feature type="domain" description="ABC transmembrane type-1" evidence="8">
    <location>
        <begin position="73"/>
        <end position="262"/>
    </location>
</feature>
<keyword evidence="2 7" id="KW-0813">Transport</keyword>
<dbReference type="KEGG" id="ldn:H9L06_03740"/>
<dbReference type="InterPro" id="IPR035906">
    <property type="entry name" value="MetI-like_sf"/>
</dbReference>
<evidence type="ECO:0000256" key="6">
    <source>
        <dbReference type="ARBA" id="ARBA00023136"/>
    </source>
</evidence>
<dbReference type="InterPro" id="IPR000515">
    <property type="entry name" value="MetI-like"/>
</dbReference>
<keyword evidence="6 7" id="KW-0472">Membrane</keyword>
<dbReference type="CDD" id="cd06261">
    <property type="entry name" value="TM_PBP2"/>
    <property type="match status" value="1"/>
</dbReference>
<accession>A0A7G9S6G6</accession>
<keyword evidence="5 7" id="KW-1133">Transmembrane helix</keyword>
<dbReference type="Proteomes" id="UP000515934">
    <property type="component" value="Chromosome"/>
</dbReference>
<feature type="transmembrane region" description="Helical" evidence="7">
    <location>
        <begin position="136"/>
        <end position="155"/>
    </location>
</feature>
<keyword evidence="10" id="KW-1185">Reference proteome</keyword>
<comment type="similarity">
    <text evidence="7">Belongs to the binding-protein-dependent transport system permease family.</text>
</comment>
<dbReference type="GO" id="GO:0055085">
    <property type="term" value="P:transmembrane transport"/>
    <property type="evidence" value="ECO:0007669"/>
    <property type="project" value="InterPro"/>
</dbReference>
<evidence type="ECO:0000313" key="9">
    <source>
        <dbReference type="EMBL" id="QNN63441.1"/>
    </source>
</evidence>
<evidence type="ECO:0000259" key="8">
    <source>
        <dbReference type="PROSITE" id="PS50928"/>
    </source>
</evidence>
<evidence type="ECO:0000256" key="7">
    <source>
        <dbReference type="RuleBase" id="RU363032"/>
    </source>
</evidence>
<dbReference type="PANTHER" id="PTHR43386:SF1">
    <property type="entry name" value="D,D-DIPEPTIDE TRANSPORT SYSTEM PERMEASE PROTEIN DDPC-RELATED"/>
    <property type="match status" value="1"/>
</dbReference>
<evidence type="ECO:0000256" key="4">
    <source>
        <dbReference type="ARBA" id="ARBA00022692"/>
    </source>
</evidence>
<feature type="transmembrane region" description="Helical" evidence="7">
    <location>
        <begin position="12"/>
        <end position="34"/>
    </location>
</feature>